<accession>A0A840CEE2</accession>
<gene>
    <name evidence="4" type="ORF">GGR21_000195</name>
</gene>
<dbReference type="InterPro" id="IPR008979">
    <property type="entry name" value="Galactose-bd-like_sf"/>
</dbReference>
<dbReference type="GO" id="GO:0005976">
    <property type="term" value="P:polysaccharide metabolic process"/>
    <property type="evidence" value="ECO:0007669"/>
    <property type="project" value="TreeGrafter"/>
</dbReference>
<feature type="binding site" evidence="2">
    <location>
        <position position="374"/>
    </location>
    <ligand>
        <name>substrate</name>
    </ligand>
</feature>
<dbReference type="InterPro" id="IPR039069">
    <property type="entry name" value="CE7"/>
</dbReference>
<dbReference type="RefSeq" id="WP_183305259.1">
    <property type="nucleotide sequence ID" value="NZ_JACIEP010000001.1"/>
</dbReference>
<name>A0A840CEE2_9BACT</name>
<evidence type="ECO:0000256" key="1">
    <source>
        <dbReference type="PIRSR" id="PIRSR639069-1"/>
    </source>
</evidence>
<dbReference type="Gene3D" id="3.40.50.1820">
    <property type="entry name" value="alpha/beta hydrolase"/>
    <property type="match status" value="1"/>
</dbReference>
<keyword evidence="5" id="KW-1185">Reference proteome</keyword>
<dbReference type="PANTHER" id="PTHR40111">
    <property type="entry name" value="CEPHALOSPORIN-C DEACETYLASE"/>
    <property type="match status" value="1"/>
</dbReference>
<proteinExistence type="predicted"/>
<dbReference type="InterPro" id="IPR029058">
    <property type="entry name" value="AB_hydrolase_fold"/>
</dbReference>
<dbReference type="InterPro" id="IPR008391">
    <property type="entry name" value="AXE1_dom"/>
</dbReference>
<feature type="active site" description="Charge relay system" evidence="1">
    <location>
        <position position="569"/>
    </location>
</feature>
<dbReference type="AlphaFoldDB" id="A0A840CEE2"/>
<dbReference type="GO" id="GO:0052689">
    <property type="term" value="F:carboxylic ester hydrolase activity"/>
    <property type="evidence" value="ECO:0007669"/>
    <property type="project" value="TreeGrafter"/>
</dbReference>
<dbReference type="Gene3D" id="2.60.120.260">
    <property type="entry name" value="Galactose-binding domain-like"/>
    <property type="match status" value="1"/>
</dbReference>
<dbReference type="SUPFAM" id="SSF53474">
    <property type="entry name" value="alpha/beta-Hydrolases"/>
    <property type="match status" value="1"/>
</dbReference>
<feature type="domain" description="Acetyl xylan esterase" evidence="3">
    <location>
        <begin position="302"/>
        <end position="586"/>
    </location>
</feature>
<sequence>MNALRQCLVIILEILFLSSCQNEIKEDLSPVVSESYSDVWKFHAGEGTDSLWMNADYNDAFWQEVVSSRLLKDQNISLENGFGWYRKTIQLGDSLRNAIERSGAAILHLGRFAACDEVYVNGTLVGKTGRFPHDYMGYFDNERNYLVYEKDLNLPGDNLIAIKFHDGWSAAGGFLDSAKLTVSSANTNDKLKLDAIVADSYYIFMGENPIKITVDLQNNNRWDLDGQLFVTLTTDDFQPVTTDSINIKLEANKIYSKDFTYTNPAPGFYRYTIQFKRNGETVCEKKFNVGYEPEKIQSPIDAKADFKEFWDNNLKELAKIVPGYKLTPILEASKVDYDMYLVEMKSFGNETIKGYYAKPKREGKHPVIVEYMGYGSQPYYPNQWWDGFAYFVLSIRGQALNQPTNKYGTWITYGLDNKDNYYYRGAFLDVVRALDFVSSRPEIDAERIAVRGGSQGGALSFVAAALDKRVKVAAPNIPFLSDYPDYFKIAHWPKSDFDNYIQNHPEAKWDDLYNLLTYFDIKNLAQWIECPLIMGIGVQDEVCPPHINFAAYNQVKSEKSWMAFPEFGHSVGKEFNDAAMALFRKKLNIK</sequence>
<evidence type="ECO:0000313" key="4">
    <source>
        <dbReference type="EMBL" id="MBB4034310.1"/>
    </source>
</evidence>
<feature type="active site" description="Charge relay system" evidence="1">
    <location>
        <position position="540"/>
    </location>
</feature>
<dbReference type="Proteomes" id="UP000555103">
    <property type="component" value="Unassembled WGS sequence"/>
</dbReference>
<comment type="caution">
    <text evidence="4">The sequence shown here is derived from an EMBL/GenBank/DDBJ whole genome shotgun (WGS) entry which is preliminary data.</text>
</comment>
<evidence type="ECO:0000259" key="3">
    <source>
        <dbReference type="Pfam" id="PF05448"/>
    </source>
</evidence>
<reference evidence="4 5" key="1">
    <citation type="submission" date="2020-08" db="EMBL/GenBank/DDBJ databases">
        <title>Genomic Encyclopedia of Type Strains, Phase IV (KMG-IV): sequencing the most valuable type-strain genomes for metagenomic binning, comparative biology and taxonomic classification.</title>
        <authorList>
            <person name="Goeker M."/>
        </authorList>
    </citation>
    <scope>NUCLEOTIDE SEQUENCE [LARGE SCALE GENOMIC DNA]</scope>
    <source>
        <strain evidence="4 5">DSM 104969</strain>
    </source>
</reference>
<organism evidence="4 5">
    <name type="scientific">Dysgonomonas hofstadii</name>
    <dbReference type="NCBI Taxonomy" id="637886"/>
    <lineage>
        <taxon>Bacteria</taxon>
        <taxon>Pseudomonadati</taxon>
        <taxon>Bacteroidota</taxon>
        <taxon>Bacteroidia</taxon>
        <taxon>Bacteroidales</taxon>
        <taxon>Dysgonomonadaceae</taxon>
        <taxon>Dysgonomonas</taxon>
    </lineage>
</organism>
<evidence type="ECO:0000313" key="5">
    <source>
        <dbReference type="Proteomes" id="UP000555103"/>
    </source>
</evidence>
<dbReference type="Pfam" id="PF05448">
    <property type="entry name" value="AXE1"/>
    <property type="match status" value="1"/>
</dbReference>
<dbReference type="SUPFAM" id="SSF49785">
    <property type="entry name" value="Galactose-binding domain-like"/>
    <property type="match status" value="1"/>
</dbReference>
<protein>
    <submittedName>
        <fullName evidence="4">Cephalosporin-C deacetylase-like acetyl esterase</fullName>
    </submittedName>
</protein>
<feature type="active site" description="Nucleophile" evidence="1">
    <location>
        <position position="454"/>
    </location>
</feature>
<dbReference type="PANTHER" id="PTHR40111:SF1">
    <property type="entry name" value="CEPHALOSPORIN-C DEACETYLASE"/>
    <property type="match status" value="1"/>
</dbReference>
<dbReference type="EMBL" id="JACIEP010000001">
    <property type="protein sequence ID" value="MBB4034310.1"/>
    <property type="molecule type" value="Genomic_DNA"/>
</dbReference>
<evidence type="ECO:0000256" key="2">
    <source>
        <dbReference type="PIRSR" id="PIRSR639069-2"/>
    </source>
</evidence>